<keyword evidence="3 11" id="KW-0032">Aminotransferase</keyword>
<feature type="binding site" evidence="11">
    <location>
        <position position="101"/>
    </location>
    <ligand>
        <name>pyridoxal 5'-phosphate</name>
        <dbReference type="ChEBI" id="CHEBI:597326"/>
    </ligand>
</feature>
<dbReference type="PANTHER" id="PTHR43247">
    <property type="entry name" value="PHOSPHOSERINE AMINOTRANSFERASE"/>
    <property type="match status" value="1"/>
</dbReference>
<dbReference type="Pfam" id="PF00266">
    <property type="entry name" value="Aminotran_5"/>
    <property type="match status" value="1"/>
</dbReference>
<accession>A0ABW5SD61</accession>
<proteinExistence type="inferred from homology"/>
<comment type="pathway">
    <text evidence="1 11">Amino-acid biosynthesis; L-serine biosynthesis; L-serine from 3-phospho-D-glycerate: step 2/3.</text>
</comment>
<comment type="cofactor">
    <cofactor evidence="11">
        <name>pyridoxal 5'-phosphate</name>
        <dbReference type="ChEBI" id="CHEBI:597326"/>
    </cofactor>
    <text evidence="11">Binds 1 pyridoxal phosphate per subunit.</text>
</comment>
<evidence type="ECO:0000256" key="5">
    <source>
        <dbReference type="ARBA" id="ARBA00022679"/>
    </source>
</evidence>
<dbReference type="InterPro" id="IPR015421">
    <property type="entry name" value="PyrdxlP-dep_Trfase_major"/>
</dbReference>
<evidence type="ECO:0000256" key="3">
    <source>
        <dbReference type="ARBA" id="ARBA00022576"/>
    </source>
</evidence>
<dbReference type="NCBIfam" id="NF003764">
    <property type="entry name" value="PRK05355.1"/>
    <property type="match status" value="1"/>
</dbReference>
<dbReference type="PANTHER" id="PTHR43247:SF1">
    <property type="entry name" value="PHOSPHOSERINE AMINOTRANSFERASE"/>
    <property type="match status" value="1"/>
</dbReference>
<keyword evidence="4 11" id="KW-0028">Amino-acid biosynthesis</keyword>
<dbReference type="RefSeq" id="WP_379044280.1">
    <property type="nucleotide sequence ID" value="NZ_JBHULZ010000023.1"/>
</dbReference>
<keyword evidence="8 11" id="KW-0718">Serine biosynthesis</keyword>
<evidence type="ECO:0000313" key="13">
    <source>
        <dbReference type="EMBL" id="MFD2697079.1"/>
    </source>
</evidence>
<evidence type="ECO:0000259" key="12">
    <source>
        <dbReference type="Pfam" id="PF00266"/>
    </source>
</evidence>
<comment type="caution">
    <text evidence="11">Lacks conserved residue(s) required for the propagation of feature annotation.</text>
</comment>
<evidence type="ECO:0000256" key="4">
    <source>
        <dbReference type="ARBA" id="ARBA00022605"/>
    </source>
</evidence>
<dbReference type="EC" id="2.6.1.52" evidence="11"/>
<dbReference type="InterPro" id="IPR015422">
    <property type="entry name" value="PyrdxlP-dep_Trfase_small"/>
</dbReference>
<keyword evidence="6 11" id="KW-0663">Pyridoxal phosphate</keyword>
<feature type="binding site" evidence="11">
    <location>
        <position position="169"/>
    </location>
    <ligand>
        <name>pyridoxal 5'-phosphate</name>
        <dbReference type="ChEBI" id="CHEBI:597326"/>
    </ligand>
</feature>
<dbReference type="HAMAP" id="MF_00160">
    <property type="entry name" value="SerC_aminotrans_5"/>
    <property type="match status" value="1"/>
</dbReference>
<comment type="caution">
    <text evidence="13">The sequence shown here is derived from an EMBL/GenBank/DDBJ whole genome shotgun (WGS) entry which is preliminary data.</text>
</comment>
<feature type="binding site" evidence="11">
    <location>
        <position position="150"/>
    </location>
    <ligand>
        <name>pyridoxal 5'-phosphate</name>
        <dbReference type="ChEBI" id="CHEBI:597326"/>
    </ligand>
</feature>
<dbReference type="Gene3D" id="3.90.1150.10">
    <property type="entry name" value="Aspartate Aminotransferase, domain 1"/>
    <property type="match status" value="1"/>
</dbReference>
<comment type="subcellular location">
    <subcellularLocation>
        <location evidence="11">Cytoplasm</location>
    </subcellularLocation>
</comment>
<dbReference type="EMBL" id="JBHULZ010000023">
    <property type="protein sequence ID" value="MFD2697079.1"/>
    <property type="molecule type" value="Genomic_DNA"/>
</dbReference>
<comment type="pathway">
    <text evidence="11">Cofactor biosynthesis; pyridoxine 5'-phosphate biosynthesis; pyridoxine 5'-phosphate from D-erythrose 4-phosphate: step 3/5.</text>
</comment>
<sequence length="361" mass="40759">MMPKHNFCAGPAKLPDVVFQQASKAVVNYNESGLSILEISHRSNAFTVIIEEARALVLELLGLNTKDYVALFLHGGASAQFHQIPFNFLSKRAGYLNTGVWSQKAIHEARFFGEIVDLGSSNDQHFSYIPEKIIQNRIDLDYIHYTSNNTIYGTQIKNFPEQKVPVVVDMSSDIFSRSLDFSQFQLIYAGAQKNIGAAGTTLVIINRKAFSQANRKIPSLLNYDYLIQKESLANTPTVFSIYVSLLNLRWLKAQGGIKSVEKRNEVKANLLYNYLDASNLFTPLVKKNSRSNMNITFALNKPDLTSDFDRFLEHHNIIGLKGHRSVGDYRASLYNALELDSVKVLVSCLQQFEENYENIKS</sequence>
<dbReference type="InterPro" id="IPR022278">
    <property type="entry name" value="Pser_aminoTfrase"/>
</dbReference>
<feature type="binding site" evidence="11">
    <location>
        <position position="192"/>
    </location>
    <ligand>
        <name>pyridoxal 5'-phosphate</name>
        <dbReference type="ChEBI" id="CHEBI:597326"/>
    </ligand>
</feature>
<comment type="catalytic activity">
    <reaction evidence="9 11">
        <text>4-(phosphooxy)-L-threonine + 2-oxoglutarate = (R)-3-hydroxy-2-oxo-4-phosphooxybutanoate + L-glutamate</text>
        <dbReference type="Rhea" id="RHEA:16573"/>
        <dbReference type="ChEBI" id="CHEBI:16810"/>
        <dbReference type="ChEBI" id="CHEBI:29985"/>
        <dbReference type="ChEBI" id="CHEBI:58452"/>
        <dbReference type="ChEBI" id="CHEBI:58538"/>
        <dbReference type="EC" id="2.6.1.52"/>
    </reaction>
</comment>
<evidence type="ECO:0000313" key="14">
    <source>
        <dbReference type="Proteomes" id="UP001597357"/>
    </source>
</evidence>
<comment type="subunit">
    <text evidence="11">Homodimer.</text>
</comment>
<evidence type="ECO:0000256" key="10">
    <source>
        <dbReference type="ARBA" id="ARBA00049007"/>
    </source>
</evidence>
<comment type="function">
    <text evidence="11">Catalyzes the reversible conversion of 3-phosphohydroxypyruvate to phosphoserine and of 3-hydroxy-2-oxo-4-phosphonooxybutanoate to phosphohydroxythreonine.</text>
</comment>
<protein>
    <recommendedName>
        <fullName evidence="11">Phosphoserine aminotransferase</fullName>
        <ecNumber evidence="11">2.6.1.52</ecNumber>
    </recommendedName>
    <alternativeName>
        <fullName evidence="11">Phosphohydroxythreonine aminotransferase</fullName>
        <shortName evidence="11">PSAT</shortName>
    </alternativeName>
</protein>
<dbReference type="GO" id="GO:0004648">
    <property type="term" value="F:O-phospho-L-serine:2-oxoglutarate aminotransferase activity"/>
    <property type="evidence" value="ECO:0007669"/>
    <property type="project" value="UniProtKB-EC"/>
</dbReference>
<evidence type="ECO:0000256" key="6">
    <source>
        <dbReference type="ARBA" id="ARBA00022898"/>
    </source>
</evidence>
<reference evidence="14" key="1">
    <citation type="journal article" date="2019" name="Int. J. Syst. Evol. Microbiol.">
        <title>The Global Catalogue of Microorganisms (GCM) 10K type strain sequencing project: providing services to taxonomists for standard genome sequencing and annotation.</title>
        <authorList>
            <consortium name="The Broad Institute Genomics Platform"/>
            <consortium name="The Broad Institute Genome Sequencing Center for Infectious Disease"/>
            <person name="Wu L."/>
            <person name="Ma J."/>
        </authorList>
    </citation>
    <scope>NUCLEOTIDE SEQUENCE [LARGE SCALE GENOMIC DNA]</scope>
    <source>
        <strain evidence="14">KCTC 42255</strain>
    </source>
</reference>
<dbReference type="PIRSF" id="PIRSF000525">
    <property type="entry name" value="SerC"/>
    <property type="match status" value="1"/>
</dbReference>
<evidence type="ECO:0000256" key="8">
    <source>
        <dbReference type="ARBA" id="ARBA00023299"/>
    </source>
</evidence>
<dbReference type="InterPro" id="IPR000192">
    <property type="entry name" value="Aminotrans_V_dom"/>
</dbReference>
<feature type="binding site" evidence="11">
    <location>
        <begin position="77"/>
        <end position="78"/>
    </location>
    <ligand>
        <name>pyridoxal 5'-phosphate</name>
        <dbReference type="ChEBI" id="CHEBI:597326"/>
    </ligand>
</feature>
<gene>
    <name evidence="11 13" type="primary">serC</name>
    <name evidence="13" type="ORF">ACFSQ0_03670</name>
</gene>
<name>A0ABW5SD61_9FLAO</name>
<feature type="domain" description="Aminotransferase class V" evidence="12">
    <location>
        <begin position="6"/>
        <end position="343"/>
    </location>
</feature>
<evidence type="ECO:0000256" key="7">
    <source>
        <dbReference type="ARBA" id="ARBA00023096"/>
    </source>
</evidence>
<evidence type="ECO:0000256" key="2">
    <source>
        <dbReference type="ARBA" id="ARBA00006904"/>
    </source>
</evidence>
<feature type="binding site" evidence="11">
    <location>
        <begin position="234"/>
        <end position="235"/>
    </location>
    <ligand>
        <name>pyridoxal 5'-phosphate</name>
        <dbReference type="ChEBI" id="CHEBI:597326"/>
    </ligand>
</feature>
<feature type="binding site" evidence="11">
    <location>
        <position position="42"/>
    </location>
    <ligand>
        <name>L-glutamate</name>
        <dbReference type="ChEBI" id="CHEBI:29985"/>
    </ligand>
</feature>
<dbReference type="InterPro" id="IPR015424">
    <property type="entry name" value="PyrdxlP-dep_Trfase"/>
</dbReference>
<dbReference type="SUPFAM" id="SSF53383">
    <property type="entry name" value="PLP-dependent transferases"/>
    <property type="match status" value="1"/>
</dbReference>
<comment type="similarity">
    <text evidence="2 11">Belongs to the class-V pyridoxal-phosphate-dependent aminotransferase family. SerC subfamily.</text>
</comment>
<dbReference type="Proteomes" id="UP001597357">
    <property type="component" value="Unassembled WGS sequence"/>
</dbReference>
<keyword evidence="11" id="KW-0963">Cytoplasm</keyword>
<keyword evidence="14" id="KW-1185">Reference proteome</keyword>
<organism evidence="13 14">
    <name type="scientific">Mesonia sediminis</name>
    <dbReference type="NCBI Taxonomy" id="1703946"/>
    <lineage>
        <taxon>Bacteria</taxon>
        <taxon>Pseudomonadati</taxon>
        <taxon>Bacteroidota</taxon>
        <taxon>Flavobacteriia</taxon>
        <taxon>Flavobacteriales</taxon>
        <taxon>Flavobacteriaceae</taxon>
        <taxon>Mesonia</taxon>
    </lineage>
</organism>
<feature type="modified residue" description="N6-(pyridoxal phosphate)lysine" evidence="11">
    <location>
        <position position="193"/>
    </location>
</feature>
<evidence type="ECO:0000256" key="11">
    <source>
        <dbReference type="HAMAP-Rule" id="MF_00160"/>
    </source>
</evidence>
<dbReference type="Gene3D" id="3.40.640.10">
    <property type="entry name" value="Type I PLP-dependent aspartate aminotransferase-like (Major domain)"/>
    <property type="match status" value="1"/>
</dbReference>
<keyword evidence="7 11" id="KW-0664">Pyridoxine biosynthesis</keyword>
<evidence type="ECO:0000256" key="1">
    <source>
        <dbReference type="ARBA" id="ARBA00005099"/>
    </source>
</evidence>
<evidence type="ECO:0000256" key="9">
    <source>
        <dbReference type="ARBA" id="ARBA00047630"/>
    </source>
</evidence>
<comment type="catalytic activity">
    <reaction evidence="10 11">
        <text>O-phospho-L-serine + 2-oxoglutarate = 3-phosphooxypyruvate + L-glutamate</text>
        <dbReference type="Rhea" id="RHEA:14329"/>
        <dbReference type="ChEBI" id="CHEBI:16810"/>
        <dbReference type="ChEBI" id="CHEBI:18110"/>
        <dbReference type="ChEBI" id="CHEBI:29985"/>
        <dbReference type="ChEBI" id="CHEBI:57524"/>
        <dbReference type="EC" id="2.6.1.52"/>
    </reaction>
</comment>
<keyword evidence="5 11" id="KW-0808">Transferase</keyword>